<protein>
    <submittedName>
        <fullName evidence="1">Uncharacterized protein</fullName>
    </submittedName>
</protein>
<dbReference type="EMBL" id="CADCTU010000089">
    <property type="protein sequence ID" value="CAA9294572.1"/>
    <property type="molecule type" value="Genomic_DNA"/>
</dbReference>
<organism evidence="1">
    <name type="scientific">uncultured Gemmatimonadaceae bacterium</name>
    <dbReference type="NCBI Taxonomy" id="246130"/>
    <lineage>
        <taxon>Bacteria</taxon>
        <taxon>Pseudomonadati</taxon>
        <taxon>Gemmatimonadota</taxon>
        <taxon>Gemmatimonadia</taxon>
        <taxon>Gemmatimonadales</taxon>
        <taxon>Gemmatimonadaceae</taxon>
        <taxon>environmental samples</taxon>
    </lineage>
</organism>
<sequence length="37" mass="3951">MGRARASLGEAFRIGACRRITTLHAHRPPASNGLPAH</sequence>
<dbReference type="AlphaFoldDB" id="A0A6J4K3P1"/>
<gene>
    <name evidence="1" type="ORF">AVDCRST_MAG11-377</name>
</gene>
<accession>A0A6J4K3P1</accession>
<name>A0A6J4K3P1_9BACT</name>
<evidence type="ECO:0000313" key="1">
    <source>
        <dbReference type="EMBL" id="CAA9294572.1"/>
    </source>
</evidence>
<proteinExistence type="predicted"/>
<reference evidence="1" key="1">
    <citation type="submission" date="2020-02" db="EMBL/GenBank/DDBJ databases">
        <authorList>
            <person name="Meier V. D."/>
        </authorList>
    </citation>
    <scope>NUCLEOTIDE SEQUENCE</scope>
    <source>
        <strain evidence="1">AVDCRST_MAG11</strain>
    </source>
</reference>